<dbReference type="Proteomes" id="UP000184327">
    <property type="component" value="Unassembled WGS sequence"/>
</dbReference>
<feature type="signal peptide" evidence="2">
    <location>
        <begin position="1"/>
        <end position="22"/>
    </location>
</feature>
<name>A0A1M5EQN8_9BURK</name>
<dbReference type="InterPro" id="IPR006175">
    <property type="entry name" value="YjgF/YER057c/UK114"/>
</dbReference>
<dbReference type="OrthoDB" id="8655901at2"/>
<evidence type="ECO:0000256" key="1">
    <source>
        <dbReference type="ARBA" id="ARBA00010552"/>
    </source>
</evidence>
<dbReference type="SUPFAM" id="SSF55298">
    <property type="entry name" value="YjgF-like"/>
    <property type="match status" value="1"/>
</dbReference>
<dbReference type="PANTHER" id="PTHR11803">
    <property type="entry name" value="2-IMINOBUTANOATE/2-IMINOPROPANOATE DEAMINASE RIDA"/>
    <property type="match status" value="1"/>
</dbReference>
<dbReference type="Pfam" id="PF01042">
    <property type="entry name" value="Ribonuc_L-PSP"/>
    <property type="match status" value="1"/>
</dbReference>
<feature type="chain" id="PRO_5012725413" evidence="2">
    <location>
        <begin position="23"/>
        <end position="152"/>
    </location>
</feature>
<dbReference type="AlphaFoldDB" id="A0A1M5EQN8"/>
<dbReference type="FunFam" id="3.30.1330.40:FF:000001">
    <property type="entry name" value="L-PSP family endoribonuclease"/>
    <property type="match status" value="1"/>
</dbReference>
<dbReference type="RefSeq" id="WP_084523323.1">
    <property type="nucleotide sequence ID" value="NZ_FQUZ01000044.1"/>
</dbReference>
<evidence type="ECO:0000256" key="2">
    <source>
        <dbReference type="SAM" id="SignalP"/>
    </source>
</evidence>
<dbReference type="CDD" id="cd00448">
    <property type="entry name" value="YjgF_YER057c_UK114_family"/>
    <property type="match status" value="1"/>
</dbReference>
<comment type="similarity">
    <text evidence="1">Belongs to the RutC family.</text>
</comment>
<dbReference type="STRING" id="1122156.SAMN02745117_02647"/>
<keyword evidence="2" id="KW-0732">Signal</keyword>
<keyword evidence="4" id="KW-1185">Reference proteome</keyword>
<dbReference type="NCBIfam" id="TIGR00004">
    <property type="entry name" value="Rid family detoxifying hydrolase"/>
    <property type="match status" value="1"/>
</dbReference>
<proteinExistence type="inferred from homology"/>
<protein>
    <submittedName>
        <fullName evidence="3">2-iminobutanoate/2-iminopropanoate deaminase</fullName>
    </submittedName>
</protein>
<evidence type="ECO:0000313" key="3">
    <source>
        <dbReference type="EMBL" id="SHF81598.1"/>
    </source>
</evidence>
<organism evidence="3 4">
    <name type="scientific">Lampropedia hyalina DSM 16112</name>
    <dbReference type="NCBI Taxonomy" id="1122156"/>
    <lineage>
        <taxon>Bacteria</taxon>
        <taxon>Pseudomonadati</taxon>
        <taxon>Pseudomonadota</taxon>
        <taxon>Betaproteobacteria</taxon>
        <taxon>Burkholderiales</taxon>
        <taxon>Comamonadaceae</taxon>
        <taxon>Lampropedia</taxon>
    </lineage>
</organism>
<dbReference type="EMBL" id="FQUZ01000044">
    <property type="protein sequence ID" value="SHF81598.1"/>
    <property type="molecule type" value="Genomic_DNA"/>
</dbReference>
<dbReference type="InterPro" id="IPR019897">
    <property type="entry name" value="RidA_CS"/>
</dbReference>
<dbReference type="PROSITE" id="PS01094">
    <property type="entry name" value="UPF0076"/>
    <property type="match status" value="1"/>
</dbReference>
<evidence type="ECO:0000313" key="4">
    <source>
        <dbReference type="Proteomes" id="UP000184327"/>
    </source>
</evidence>
<dbReference type="InterPro" id="IPR035959">
    <property type="entry name" value="RutC-like_sf"/>
</dbReference>
<dbReference type="Gene3D" id="3.30.1330.40">
    <property type="entry name" value="RutC-like"/>
    <property type="match status" value="1"/>
</dbReference>
<dbReference type="PANTHER" id="PTHR11803:SF39">
    <property type="entry name" value="2-IMINOBUTANOATE_2-IMINOPROPANOATE DEAMINASE"/>
    <property type="match status" value="1"/>
</dbReference>
<reference evidence="3 4" key="1">
    <citation type="submission" date="2016-11" db="EMBL/GenBank/DDBJ databases">
        <authorList>
            <person name="Jaros S."/>
            <person name="Januszkiewicz K."/>
            <person name="Wedrychowicz H."/>
        </authorList>
    </citation>
    <scope>NUCLEOTIDE SEQUENCE [LARGE SCALE GENOMIC DNA]</scope>
    <source>
        <strain evidence="3 4">DSM 16112</strain>
    </source>
</reference>
<gene>
    <name evidence="3" type="ORF">SAMN02745117_02647</name>
</gene>
<dbReference type="InterPro" id="IPR006056">
    <property type="entry name" value="RidA"/>
</dbReference>
<accession>A0A1M5EQN8</accession>
<dbReference type="GO" id="GO:0019239">
    <property type="term" value="F:deaminase activity"/>
    <property type="evidence" value="ECO:0007669"/>
    <property type="project" value="TreeGrafter"/>
</dbReference>
<sequence>MNISSLFGAVALSVCCMAAAQAQVTGIEVVASDDAPKAIGPYSQAIRAGNVLYLSGQIPIDPKSGELKKDAPVEAQTKLVLENLQAVLAANGMTMGHIVSTTVYMKDLNEFGKMNDVYAGFFPANPPARATVQVARLPRDVSVEIGAIAVKP</sequence>
<dbReference type="GO" id="GO:0005829">
    <property type="term" value="C:cytosol"/>
    <property type="evidence" value="ECO:0007669"/>
    <property type="project" value="TreeGrafter"/>
</dbReference>